<dbReference type="Pfam" id="PF13365">
    <property type="entry name" value="Trypsin_2"/>
    <property type="match status" value="1"/>
</dbReference>
<dbReference type="EMBL" id="CP060822">
    <property type="protein sequence ID" value="QNP28641.1"/>
    <property type="molecule type" value="Genomic_DNA"/>
</dbReference>
<reference evidence="2 3" key="1">
    <citation type="submission" date="2020-08" db="EMBL/GenBank/DDBJ databases">
        <title>Complete genome sequence of Raphidiopsis curvispora isolated from drinking water reservoir in South Korea.</title>
        <authorList>
            <person name="Jeong J."/>
        </authorList>
    </citation>
    <scope>NUCLEOTIDE SEQUENCE [LARGE SCALE GENOMIC DNA]</scope>
    <source>
        <strain evidence="2 3">GIHE-G1</strain>
    </source>
</reference>
<dbReference type="KEGG" id="ccur:IAR63_12105"/>
<feature type="region of interest" description="Disordered" evidence="1">
    <location>
        <begin position="230"/>
        <end position="323"/>
    </location>
</feature>
<name>A0A7H0EXX5_9CYAN</name>
<accession>A0A7H0EXX5</accession>
<sequence>MNRGLLNQILVKNYMVSGFTLLVFMATGVQVCLAAGGVEEIAEKTTVKINIFDNQKGEEADGGSGVIINKSGRIYTVLTANHVVCDLDEIALARKRVACETGLKYTIQTSTGKEYPIKDRQVLQKGPSDPDLATVTFESGENYAVAVLGNSGQVKLGTDVIVAGFPAIFGNKGKNRTFTITPGKLATLNPKGQMGYSLVYSAATYIGNSGGPVFDGSGRVIGIHGLADIDQDSGESETRGRKRPRISEIIGQRETGASSGRKTGFNAGIPINTFFSLTGQQPPTSAVQPVLPPPPPVAPGDSPRRPTRYKPPSVPAVCPGTVC</sequence>
<evidence type="ECO:0000313" key="3">
    <source>
        <dbReference type="Proteomes" id="UP000516013"/>
    </source>
</evidence>
<protein>
    <submittedName>
        <fullName evidence="2">Trypsin-like peptidase domain-containing protein</fullName>
    </submittedName>
</protein>
<proteinExistence type="predicted"/>
<dbReference type="PANTHER" id="PTHR43019">
    <property type="entry name" value="SERINE ENDOPROTEASE DEGS"/>
    <property type="match status" value="1"/>
</dbReference>
<dbReference type="Gene3D" id="2.40.10.10">
    <property type="entry name" value="Trypsin-like serine proteases"/>
    <property type="match status" value="2"/>
</dbReference>
<dbReference type="InterPro" id="IPR009003">
    <property type="entry name" value="Peptidase_S1_PA"/>
</dbReference>
<organism evidence="2 3">
    <name type="scientific">Cylindrospermopsis curvispora GIHE-G1</name>
    <dbReference type="NCBI Taxonomy" id="2666332"/>
    <lineage>
        <taxon>Bacteria</taxon>
        <taxon>Bacillati</taxon>
        <taxon>Cyanobacteriota</taxon>
        <taxon>Cyanophyceae</taxon>
        <taxon>Nostocales</taxon>
        <taxon>Aphanizomenonaceae</taxon>
        <taxon>Cylindrospermopsis</taxon>
    </lineage>
</organism>
<gene>
    <name evidence="2" type="ORF">IAR63_12105</name>
</gene>
<keyword evidence="3" id="KW-1185">Reference proteome</keyword>
<dbReference type="AlphaFoldDB" id="A0A7H0EXX5"/>
<dbReference type="SUPFAM" id="SSF50494">
    <property type="entry name" value="Trypsin-like serine proteases"/>
    <property type="match status" value="1"/>
</dbReference>
<evidence type="ECO:0000256" key="1">
    <source>
        <dbReference type="SAM" id="MobiDB-lite"/>
    </source>
</evidence>
<dbReference type="PANTHER" id="PTHR43019:SF46">
    <property type="entry name" value="SERINE PROTEASE"/>
    <property type="match status" value="1"/>
</dbReference>
<evidence type="ECO:0000313" key="2">
    <source>
        <dbReference type="EMBL" id="QNP28641.1"/>
    </source>
</evidence>
<dbReference type="InterPro" id="IPR043504">
    <property type="entry name" value="Peptidase_S1_PA_chymotrypsin"/>
</dbReference>
<dbReference type="RefSeq" id="WP_187705452.1">
    <property type="nucleotide sequence ID" value="NZ_CP060822.1"/>
</dbReference>
<dbReference type="Proteomes" id="UP000516013">
    <property type="component" value="Chromosome"/>
</dbReference>